<name>A0A5Q4ZIZ5_9BURK</name>
<sequence>MKRRNESVTLAVCRREQAGEAGKGLVACAHSAWRMQASIRAAVDDGRSTSLRLNNQ</sequence>
<reference evidence="1 2" key="1">
    <citation type="submission" date="2019-08" db="EMBL/GenBank/DDBJ databases">
        <authorList>
            <person name="Herpell B J."/>
        </authorList>
    </citation>
    <scope>NUCLEOTIDE SEQUENCE [LARGE SCALE GENOMIC DNA]</scope>
    <source>
        <strain evidence="2">Msb3</strain>
    </source>
</reference>
<dbReference type="AlphaFoldDB" id="A0A5Q4ZIZ5"/>
<evidence type="ECO:0000313" key="2">
    <source>
        <dbReference type="Proteomes" id="UP000325811"/>
    </source>
</evidence>
<evidence type="ECO:0000313" key="1">
    <source>
        <dbReference type="EMBL" id="VVD27298.1"/>
    </source>
</evidence>
<dbReference type="KEGG" id="pdio:PDMSB3_0836"/>
<accession>A0A5Q4ZIZ5</accession>
<dbReference type="EMBL" id="LR699553">
    <property type="protein sequence ID" value="VVD27298.1"/>
    <property type="molecule type" value="Genomic_DNA"/>
</dbReference>
<proteinExistence type="predicted"/>
<protein>
    <submittedName>
        <fullName evidence="1">Uncharacterized protein</fullName>
    </submittedName>
</protein>
<gene>
    <name evidence="1" type="ORF">PDMSB3_0836</name>
</gene>
<keyword evidence="2" id="KW-1185">Reference proteome</keyword>
<organism evidence="1 2">
    <name type="scientific">Paraburkholderia dioscoreae</name>
    <dbReference type="NCBI Taxonomy" id="2604047"/>
    <lineage>
        <taxon>Bacteria</taxon>
        <taxon>Pseudomonadati</taxon>
        <taxon>Pseudomonadota</taxon>
        <taxon>Betaproteobacteria</taxon>
        <taxon>Burkholderiales</taxon>
        <taxon>Burkholderiaceae</taxon>
        <taxon>Paraburkholderia</taxon>
    </lineage>
</organism>
<dbReference type="Proteomes" id="UP000325811">
    <property type="component" value="Chromosome I"/>
</dbReference>